<keyword evidence="3" id="KW-1185">Reference proteome</keyword>
<dbReference type="Proteomes" id="UP000076738">
    <property type="component" value="Unassembled WGS sequence"/>
</dbReference>
<feature type="compositionally biased region" description="Pro residues" evidence="1">
    <location>
        <begin position="7"/>
        <end position="37"/>
    </location>
</feature>
<name>A0A167MHE1_CALVF</name>
<feature type="compositionally biased region" description="Basic and acidic residues" evidence="1">
    <location>
        <begin position="135"/>
        <end position="152"/>
    </location>
</feature>
<proteinExistence type="predicted"/>
<dbReference type="EMBL" id="KV417283">
    <property type="protein sequence ID" value="KZO96712.1"/>
    <property type="molecule type" value="Genomic_DNA"/>
</dbReference>
<sequence length="366" mass="41087">MDVDQPQPHPEAGPSRLPTPPPPPIYFPPFLPPPPTPVSGTQDLLTRYHLLPYYAHYARPYLTPVVPAPADRKRKRDAGKEVKFVGIVEPVRPDGTPRGGTPVGLGRAEVDETEGKGKERETIVKIEEPEAVPGKGKEKERPKDKGKGKEKGAASVAVSPTTPTVPGSRRPKLKRDKSMPKVKHGYRHYLWGLKGRVNTKKDRFLLNLIQTPPKQHLRIKPLDARTVQDAFKLQEGVLPDVSYSTGVRSVHLLNVSDAVRSPEIHRFATDQREEEAKACGEGCTTGRARARQTSSSRRDNLHTLHNCYYCCSCDRTYASRCKHSTRLCWRRADTGYDQCRHTACNARLAITRLFSYRSWRPQGGRQ</sequence>
<feature type="region of interest" description="Disordered" evidence="1">
    <location>
        <begin position="90"/>
        <end position="181"/>
    </location>
</feature>
<organism evidence="2 3">
    <name type="scientific">Calocera viscosa (strain TUFC12733)</name>
    <dbReference type="NCBI Taxonomy" id="1330018"/>
    <lineage>
        <taxon>Eukaryota</taxon>
        <taxon>Fungi</taxon>
        <taxon>Dikarya</taxon>
        <taxon>Basidiomycota</taxon>
        <taxon>Agaricomycotina</taxon>
        <taxon>Dacrymycetes</taxon>
        <taxon>Dacrymycetales</taxon>
        <taxon>Dacrymycetaceae</taxon>
        <taxon>Calocera</taxon>
    </lineage>
</organism>
<gene>
    <name evidence="2" type="ORF">CALVIDRAFT_110562</name>
</gene>
<evidence type="ECO:0000313" key="3">
    <source>
        <dbReference type="Proteomes" id="UP000076738"/>
    </source>
</evidence>
<protein>
    <submittedName>
        <fullName evidence="2">Uncharacterized protein</fullName>
    </submittedName>
</protein>
<feature type="compositionally biased region" description="Basic and acidic residues" evidence="1">
    <location>
        <begin position="108"/>
        <end position="128"/>
    </location>
</feature>
<reference evidence="2 3" key="1">
    <citation type="journal article" date="2016" name="Mol. Biol. Evol.">
        <title>Comparative Genomics of Early-Diverging Mushroom-Forming Fungi Provides Insights into the Origins of Lignocellulose Decay Capabilities.</title>
        <authorList>
            <person name="Nagy L.G."/>
            <person name="Riley R."/>
            <person name="Tritt A."/>
            <person name="Adam C."/>
            <person name="Daum C."/>
            <person name="Floudas D."/>
            <person name="Sun H."/>
            <person name="Yadav J.S."/>
            <person name="Pangilinan J."/>
            <person name="Larsson K.H."/>
            <person name="Matsuura K."/>
            <person name="Barry K."/>
            <person name="Labutti K."/>
            <person name="Kuo R."/>
            <person name="Ohm R.A."/>
            <person name="Bhattacharya S.S."/>
            <person name="Shirouzu T."/>
            <person name="Yoshinaga Y."/>
            <person name="Martin F.M."/>
            <person name="Grigoriev I.V."/>
            <person name="Hibbett D.S."/>
        </authorList>
    </citation>
    <scope>NUCLEOTIDE SEQUENCE [LARGE SCALE GENOMIC DNA]</scope>
    <source>
        <strain evidence="2 3">TUFC12733</strain>
    </source>
</reference>
<evidence type="ECO:0000256" key="1">
    <source>
        <dbReference type="SAM" id="MobiDB-lite"/>
    </source>
</evidence>
<accession>A0A167MHE1</accession>
<dbReference type="STRING" id="1330018.A0A167MHE1"/>
<dbReference type="AlphaFoldDB" id="A0A167MHE1"/>
<feature type="region of interest" description="Disordered" evidence="1">
    <location>
        <begin position="1"/>
        <end position="39"/>
    </location>
</feature>
<feature type="compositionally biased region" description="Basic residues" evidence="1">
    <location>
        <begin position="169"/>
        <end position="181"/>
    </location>
</feature>
<dbReference type="OrthoDB" id="2160599at2759"/>
<evidence type="ECO:0000313" key="2">
    <source>
        <dbReference type="EMBL" id="KZO96712.1"/>
    </source>
</evidence>